<dbReference type="InterPro" id="IPR005495">
    <property type="entry name" value="LptG/LptF_permease"/>
</dbReference>
<sequence length="288" mass="32299">LIHIGEKQPAGNTKGELELKEVLIHQFQGGQLAQRIRATRGRVRVDEKERKYVFDLFDVEVQNRELEKSDPDTGVLGGMGRWYTFSAGELSTEVPYGRTEKTARRLKDNELTFNELWQNWQARGQVATVDMNGTVAELKYAGKPPTYPAPDTVLQVLRSGKRVGKVRTTATPDSGQLLSVLVTEGELKPGDEVRDVGKQVHLHGQFAFSCACLGFMMVGIPLGIQTSRRETTVGIAVSILLVMVFYSFLLLGHALVDKPEWHPEWIVWFPAFLFQGVGAMMLWRANRT</sequence>
<comment type="subcellular location">
    <subcellularLocation>
        <location evidence="1">Cell membrane</location>
        <topology evidence="1">Multi-pass membrane protein</topology>
    </subcellularLocation>
</comment>
<evidence type="ECO:0000256" key="1">
    <source>
        <dbReference type="ARBA" id="ARBA00004651"/>
    </source>
</evidence>
<keyword evidence="4 6" id="KW-1133">Transmembrane helix</keyword>
<feature type="transmembrane region" description="Helical" evidence="6">
    <location>
        <begin position="265"/>
        <end position="283"/>
    </location>
</feature>
<evidence type="ECO:0000256" key="4">
    <source>
        <dbReference type="ARBA" id="ARBA00022989"/>
    </source>
</evidence>
<keyword evidence="2" id="KW-1003">Cell membrane</keyword>
<gene>
    <name evidence="7" type="ORF">METZ01_LOCUS346902</name>
</gene>
<feature type="transmembrane region" description="Helical" evidence="6">
    <location>
        <begin position="231"/>
        <end position="253"/>
    </location>
</feature>
<evidence type="ECO:0000313" key="7">
    <source>
        <dbReference type="EMBL" id="SVC94048.1"/>
    </source>
</evidence>
<keyword evidence="5 6" id="KW-0472">Membrane</keyword>
<evidence type="ECO:0000256" key="3">
    <source>
        <dbReference type="ARBA" id="ARBA00022692"/>
    </source>
</evidence>
<protein>
    <recommendedName>
        <fullName evidence="8">LptF/LptG family permease</fullName>
    </recommendedName>
</protein>
<name>A0A382RAK0_9ZZZZ</name>
<organism evidence="7">
    <name type="scientific">marine metagenome</name>
    <dbReference type="NCBI Taxonomy" id="408172"/>
    <lineage>
        <taxon>unclassified sequences</taxon>
        <taxon>metagenomes</taxon>
        <taxon>ecological metagenomes</taxon>
    </lineage>
</organism>
<feature type="transmembrane region" description="Helical" evidence="6">
    <location>
        <begin position="206"/>
        <end position="224"/>
    </location>
</feature>
<dbReference type="Pfam" id="PF03739">
    <property type="entry name" value="LptF_LptG"/>
    <property type="match status" value="1"/>
</dbReference>
<reference evidence="7" key="1">
    <citation type="submission" date="2018-05" db="EMBL/GenBank/DDBJ databases">
        <authorList>
            <person name="Lanie J.A."/>
            <person name="Ng W.-L."/>
            <person name="Kazmierczak K.M."/>
            <person name="Andrzejewski T.M."/>
            <person name="Davidsen T.M."/>
            <person name="Wayne K.J."/>
            <person name="Tettelin H."/>
            <person name="Glass J.I."/>
            <person name="Rusch D."/>
            <person name="Podicherti R."/>
            <person name="Tsui H.-C.T."/>
            <person name="Winkler M.E."/>
        </authorList>
    </citation>
    <scope>NUCLEOTIDE SEQUENCE</scope>
</reference>
<dbReference type="EMBL" id="UINC01119906">
    <property type="protein sequence ID" value="SVC94048.1"/>
    <property type="molecule type" value="Genomic_DNA"/>
</dbReference>
<evidence type="ECO:0000256" key="5">
    <source>
        <dbReference type="ARBA" id="ARBA00023136"/>
    </source>
</evidence>
<dbReference type="GO" id="GO:0043190">
    <property type="term" value="C:ATP-binding cassette (ABC) transporter complex"/>
    <property type="evidence" value="ECO:0007669"/>
    <property type="project" value="TreeGrafter"/>
</dbReference>
<dbReference type="PANTHER" id="PTHR33529:SF6">
    <property type="entry name" value="YJGP_YJGQ FAMILY PERMEASE"/>
    <property type="match status" value="1"/>
</dbReference>
<dbReference type="AlphaFoldDB" id="A0A382RAK0"/>
<keyword evidence="3 6" id="KW-0812">Transmembrane</keyword>
<dbReference type="GO" id="GO:0015920">
    <property type="term" value="P:lipopolysaccharide transport"/>
    <property type="evidence" value="ECO:0007669"/>
    <property type="project" value="TreeGrafter"/>
</dbReference>
<evidence type="ECO:0000256" key="6">
    <source>
        <dbReference type="SAM" id="Phobius"/>
    </source>
</evidence>
<dbReference type="PANTHER" id="PTHR33529">
    <property type="entry name" value="SLR0882 PROTEIN-RELATED"/>
    <property type="match status" value="1"/>
</dbReference>
<feature type="non-terminal residue" evidence="7">
    <location>
        <position position="1"/>
    </location>
</feature>
<proteinExistence type="predicted"/>
<accession>A0A382RAK0</accession>
<evidence type="ECO:0000256" key="2">
    <source>
        <dbReference type="ARBA" id="ARBA00022475"/>
    </source>
</evidence>
<evidence type="ECO:0008006" key="8">
    <source>
        <dbReference type="Google" id="ProtNLM"/>
    </source>
</evidence>